<dbReference type="Proteomes" id="UP000095287">
    <property type="component" value="Unplaced"/>
</dbReference>
<evidence type="ECO:0000256" key="2">
    <source>
        <dbReference type="ARBA" id="ARBA00004394"/>
    </source>
</evidence>
<dbReference type="GO" id="GO:0042147">
    <property type="term" value="P:retrograde transport, endosome to Golgi"/>
    <property type="evidence" value="ECO:0007669"/>
    <property type="project" value="InterPro"/>
</dbReference>
<comment type="subcellular location">
    <subcellularLocation>
        <location evidence="3">Cytoplasm</location>
    </subcellularLocation>
    <subcellularLocation>
        <location evidence="2">Golgi apparatus membrane</location>
    </subcellularLocation>
    <subcellularLocation>
        <location evidence="1">Membrane</location>
        <topology evidence="1">Peripheral membrane protein</topology>
    </subcellularLocation>
</comment>
<evidence type="ECO:0000313" key="12">
    <source>
        <dbReference type="WBParaSite" id="L893_g947.t2"/>
    </source>
</evidence>
<accession>A0A1I8AV15</accession>
<keyword evidence="11" id="KW-1185">Reference proteome</keyword>
<keyword evidence="6" id="KW-0963">Cytoplasm</keyword>
<evidence type="ECO:0000256" key="10">
    <source>
        <dbReference type="PIRNR" id="PIRNR009375"/>
    </source>
</evidence>
<evidence type="ECO:0000256" key="8">
    <source>
        <dbReference type="ARBA" id="ARBA00023034"/>
    </source>
</evidence>
<evidence type="ECO:0000256" key="5">
    <source>
        <dbReference type="ARBA" id="ARBA00022448"/>
    </source>
</evidence>
<sequence length="844" mass="96090">MCPLKLKGFCGTVRVIGTSVQKSCGVICHSLFCCAKFSKGAQSLSSKMTRVDQKGLIVSSDQEKFLDEALKLVKQEAFEMKRCLDKNELMDALKHASQMLSELRTSTLLPKYYYRLYIDVTNELQHLETALLDEFEKGRRVTDLYELVQYAGNIIPRLYLLITVGVIYIKRGEASRRDLLKDLVEMCRGVQHPLRGLFLRNYLLQTTRNLLPDAPLTSFDESEGNVCDSIEFIMANFAEMNKLWVRMQHQGPSREKEKRERERMELRILVGTNLVRLSQLQNVDVDLYRKTILPGILEQSVSCKDPISQEYLMECIIQVFPDEFHLATLDEFLEACAELHQGVQIKNVLSALIDRLALYATSDDGPGIPETIQLFDIFSRQASQVIQSREDMAPEHIVALQTALVNLAIRCYTDRTDFANTVFESTHKIFTKGNISSIPSNNNVGRELLKMLRIPLEHYNDVVRLMELTDYAKVLEALNYRGRAQAASFIINNMLENDTLITEVDQVEKLFTLLNTLLVDQEDQPKDLASDEDFIDEQHLVARLISLFHNDSVDSHFLLLSTVRKTLGAGGAHRIKHTLPALVFACYKLLMRYAEQRDLEKWEAKLSKMFVFCMNTITALITTSELSDLPLRLYLAGAVVADKIAFEKSSTVTYEFISKAFSVYEEEISDSKAQLTAIQLLIGTIQQVRSLTDENHEPLRNQCALAASRLFKKADQSRAVCLVAHLYWTAQIAERDGPLRDGKRVADCLKKALKVASQCMEDSVQVNLYTNVLSNYVYFYEEGCEEVTVDILNQLISKIRDCLMQFEQTCDSESVKENFTNILEHIRNAKQENTGFASYEGIVL</sequence>
<dbReference type="GO" id="GO:0006886">
    <property type="term" value="P:intracellular protein transport"/>
    <property type="evidence" value="ECO:0007669"/>
    <property type="project" value="TreeGrafter"/>
</dbReference>
<name>A0A1I8AV15_9BILA</name>
<dbReference type="Gene3D" id="1.25.40.660">
    <property type="entry name" value="Vacuolar protein sorting-associated protein 35, helical subcomplex Vps35-C"/>
    <property type="match status" value="1"/>
</dbReference>
<dbReference type="InterPro" id="IPR042491">
    <property type="entry name" value="Vps35_C"/>
</dbReference>
<keyword evidence="8" id="KW-0333">Golgi apparatus</keyword>
<dbReference type="WBParaSite" id="L893_g947.t2">
    <property type="protein sequence ID" value="L893_g947.t2"/>
    <property type="gene ID" value="L893_g947"/>
</dbReference>
<protein>
    <recommendedName>
        <fullName evidence="10">Vacuolar protein sorting-associated protein 35</fullName>
    </recommendedName>
</protein>
<comment type="function">
    <text evidence="10">Plays a role in vesicular protein sorting.</text>
</comment>
<evidence type="ECO:0000256" key="9">
    <source>
        <dbReference type="ARBA" id="ARBA00023136"/>
    </source>
</evidence>
<dbReference type="AlphaFoldDB" id="A0A1I8AV15"/>
<evidence type="ECO:0000256" key="6">
    <source>
        <dbReference type="ARBA" id="ARBA00022490"/>
    </source>
</evidence>
<dbReference type="PANTHER" id="PTHR11099">
    <property type="entry name" value="VACUOLAR SORTING PROTEIN 35"/>
    <property type="match status" value="1"/>
</dbReference>
<evidence type="ECO:0000256" key="1">
    <source>
        <dbReference type="ARBA" id="ARBA00004170"/>
    </source>
</evidence>
<organism evidence="11 12">
    <name type="scientific">Steinernema glaseri</name>
    <dbReference type="NCBI Taxonomy" id="37863"/>
    <lineage>
        <taxon>Eukaryota</taxon>
        <taxon>Metazoa</taxon>
        <taxon>Ecdysozoa</taxon>
        <taxon>Nematoda</taxon>
        <taxon>Chromadorea</taxon>
        <taxon>Rhabditida</taxon>
        <taxon>Tylenchina</taxon>
        <taxon>Panagrolaimomorpha</taxon>
        <taxon>Strongyloidoidea</taxon>
        <taxon>Steinernematidae</taxon>
        <taxon>Steinernema</taxon>
    </lineage>
</organism>
<dbReference type="GO" id="GO:0005829">
    <property type="term" value="C:cytosol"/>
    <property type="evidence" value="ECO:0007669"/>
    <property type="project" value="GOC"/>
</dbReference>
<evidence type="ECO:0000256" key="4">
    <source>
        <dbReference type="ARBA" id="ARBA00006536"/>
    </source>
</evidence>
<dbReference type="FunFam" id="1.25.40.660:FF:000003">
    <property type="entry name" value="Vacuolar protein sorting-associated protein 35"/>
    <property type="match status" value="1"/>
</dbReference>
<reference evidence="12" key="1">
    <citation type="submission" date="2016-11" db="UniProtKB">
        <authorList>
            <consortium name="WormBaseParasite"/>
        </authorList>
    </citation>
    <scope>IDENTIFICATION</scope>
</reference>
<evidence type="ECO:0000256" key="3">
    <source>
        <dbReference type="ARBA" id="ARBA00004496"/>
    </source>
</evidence>
<comment type="similarity">
    <text evidence="4 10">Belongs to the VPS35 family.</text>
</comment>
<dbReference type="PIRSF" id="PIRSF009375">
    <property type="entry name" value="Retromer_Vps35"/>
    <property type="match status" value="1"/>
</dbReference>
<evidence type="ECO:0000256" key="7">
    <source>
        <dbReference type="ARBA" id="ARBA00022927"/>
    </source>
</evidence>
<dbReference type="InterPro" id="IPR005378">
    <property type="entry name" value="Vps35"/>
</dbReference>
<dbReference type="GO" id="GO:0000139">
    <property type="term" value="C:Golgi membrane"/>
    <property type="evidence" value="ECO:0007669"/>
    <property type="project" value="UniProtKB-SubCell"/>
</dbReference>
<dbReference type="GO" id="GO:0005770">
    <property type="term" value="C:late endosome"/>
    <property type="evidence" value="ECO:0007669"/>
    <property type="project" value="TreeGrafter"/>
</dbReference>
<keyword evidence="7 10" id="KW-0653">Protein transport</keyword>
<keyword evidence="5 10" id="KW-0813">Transport</keyword>
<dbReference type="GO" id="GO:0030906">
    <property type="term" value="C:retromer, cargo-selective complex"/>
    <property type="evidence" value="ECO:0007669"/>
    <property type="project" value="InterPro"/>
</dbReference>
<proteinExistence type="inferred from homology"/>
<dbReference type="PANTHER" id="PTHR11099:SF0">
    <property type="entry name" value="VACUOLAR PROTEIN SORTING-ASSOCIATED PROTEIN 35"/>
    <property type="match status" value="1"/>
</dbReference>
<keyword evidence="9" id="KW-0472">Membrane</keyword>
<evidence type="ECO:0000313" key="11">
    <source>
        <dbReference type="Proteomes" id="UP000095287"/>
    </source>
</evidence>
<dbReference type="Pfam" id="PF03635">
    <property type="entry name" value="Vps35"/>
    <property type="match status" value="1"/>
</dbReference>